<evidence type="ECO:0000313" key="2">
    <source>
        <dbReference type="Proteomes" id="UP001165685"/>
    </source>
</evidence>
<protein>
    <submittedName>
        <fullName evidence="1">Uncharacterized protein</fullName>
    </submittedName>
</protein>
<dbReference type="Proteomes" id="UP001165685">
    <property type="component" value="Unassembled WGS sequence"/>
</dbReference>
<accession>A0ABT4TV08</accession>
<dbReference type="RefSeq" id="WP_270681135.1">
    <property type="nucleotide sequence ID" value="NZ_JAQFWP010000090.1"/>
</dbReference>
<comment type="caution">
    <text evidence="1">The sequence shown here is derived from an EMBL/GenBank/DDBJ whole genome shotgun (WGS) entry which is preliminary data.</text>
</comment>
<gene>
    <name evidence="1" type="ORF">O4U47_28810</name>
</gene>
<name>A0ABT4TV08_9ACTN</name>
<reference evidence="1" key="1">
    <citation type="submission" date="2023-01" db="EMBL/GenBank/DDBJ databases">
        <title>Draft genome sequence of Nocardiopsis sp. LSu2-4 isolated from halophytes.</title>
        <authorList>
            <person name="Duangmal K."/>
            <person name="Chantavorakit T."/>
        </authorList>
    </citation>
    <scope>NUCLEOTIDE SEQUENCE</scope>
    <source>
        <strain evidence="1">LSu2-4</strain>
    </source>
</reference>
<keyword evidence="2" id="KW-1185">Reference proteome</keyword>
<organism evidence="1 2">
    <name type="scientific">Nocardiopsis suaedae</name>
    <dbReference type="NCBI Taxonomy" id="3018444"/>
    <lineage>
        <taxon>Bacteria</taxon>
        <taxon>Bacillati</taxon>
        <taxon>Actinomycetota</taxon>
        <taxon>Actinomycetes</taxon>
        <taxon>Streptosporangiales</taxon>
        <taxon>Nocardiopsidaceae</taxon>
        <taxon>Nocardiopsis</taxon>
    </lineage>
</organism>
<sequence length="107" mass="11259">MDAVMSCADGPEEDISSLAVIAGLNEVSVQLVCSDGLGVDSHHTVSHALFLENLATLERAGGDRGLWITCRETLRRPSTVNGAIAATMHGDFGDVPPWTVTACTHVL</sequence>
<proteinExistence type="predicted"/>
<dbReference type="EMBL" id="JAQFWP010000090">
    <property type="protein sequence ID" value="MDA2808544.1"/>
    <property type="molecule type" value="Genomic_DNA"/>
</dbReference>
<evidence type="ECO:0000313" key="1">
    <source>
        <dbReference type="EMBL" id="MDA2808544.1"/>
    </source>
</evidence>